<feature type="coiled-coil region" evidence="1">
    <location>
        <begin position="66"/>
        <end position="93"/>
    </location>
</feature>
<accession>A0A1G1W200</accession>
<evidence type="ECO:0008006" key="4">
    <source>
        <dbReference type="Google" id="ProtNLM"/>
    </source>
</evidence>
<sequence>MYSIYKAGKVVKTMPGFDKTGPQGFGPRTGRGFGPCGLGWHHRFGGGRGLGRYFGWNWPTGPKEAHQALADYKQALKEELEDVEKQEKELEAEK</sequence>
<protein>
    <recommendedName>
        <fullName evidence="4">Cytoplasmic protein</fullName>
    </recommendedName>
</protein>
<evidence type="ECO:0000256" key="1">
    <source>
        <dbReference type="SAM" id="Coils"/>
    </source>
</evidence>
<gene>
    <name evidence="2" type="ORF">A2113_04095</name>
</gene>
<dbReference type="STRING" id="1802591.A2113_04095"/>
<dbReference type="AlphaFoldDB" id="A0A1G1W200"/>
<dbReference type="InterPro" id="IPR035205">
    <property type="entry name" value="DUF5320"/>
</dbReference>
<proteinExistence type="predicted"/>
<name>A0A1G1W200_9BACT</name>
<evidence type="ECO:0000313" key="2">
    <source>
        <dbReference type="EMBL" id="OGY21708.1"/>
    </source>
</evidence>
<reference evidence="2 3" key="1">
    <citation type="journal article" date="2016" name="Nat. Commun.">
        <title>Thousands of microbial genomes shed light on interconnected biogeochemical processes in an aquifer system.</title>
        <authorList>
            <person name="Anantharaman K."/>
            <person name="Brown C.T."/>
            <person name="Hug L.A."/>
            <person name="Sharon I."/>
            <person name="Castelle C.J."/>
            <person name="Probst A.J."/>
            <person name="Thomas B.C."/>
            <person name="Singh A."/>
            <person name="Wilkins M.J."/>
            <person name="Karaoz U."/>
            <person name="Brodie E.L."/>
            <person name="Williams K.H."/>
            <person name="Hubbard S.S."/>
            <person name="Banfield J.F."/>
        </authorList>
    </citation>
    <scope>NUCLEOTIDE SEQUENCE [LARGE SCALE GENOMIC DNA]</scope>
</reference>
<dbReference type="Proteomes" id="UP000176299">
    <property type="component" value="Unassembled WGS sequence"/>
</dbReference>
<dbReference type="EMBL" id="MHCN01000011">
    <property type="protein sequence ID" value="OGY21708.1"/>
    <property type="molecule type" value="Genomic_DNA"/>
</dbReference>
<evidence type="ECO:0000313" key="3">
    <source>
        <dbReference type="Proteomes" id="UP000176299"/>
    </source>
</evidence>
<comment type="caution">
    <text evidence="2">The sequence shown here is derived from an EMBL/GenBank/DDBJ whole genome shotgun (WGS) entry which is preliminary data.</text>
</comment>
<organism evidence="2 3">
    <name type="scientific">Candidatus Woykebacteria bacterium GWA1_44_8</name>
    <dbReference type="NCBI Taxonomy" id="1802591"/>
    <lineage>
        <taxon>Bacteria</taxon>
        <taxon>Candidatus Woykeibacteriota</taxon>
    </lineage>
</organism>
<keyword evidence="1" id="KW-0175">Coiled coil</keyword>
<dbReference type="Pfam" id="PF17253">
    <property type="entry name" value="DUF5320"/>
    <property type="match status" value="1"/>
</dbReference>